<comment type="subcellular location">
    <subcellularLocation>
        <location evidence="1">Endoplasmic reticulum</location>
    </subcellularLocation>
    <subcellularLocation>
        <location evidence="3">Golgi apparatus</location>
    </subcellularLocation>
    <subcellularLocation>
        <location evidence="2">Lysosome</location>
    </subcellularLocation>
    <subcellularLocation>
        <location evidence="4">Secreted</location>
    </subcellularLocation>
</comment>
<evidence type="ECO:0000256" key="11">
    <source>
        <dbReference type="ARBA" id="ARBA00022801"/>
    </source>
</evidence>
<feature type="signal peptide" evidence="21">
    <location>
        <begin position="1"/>
        <end position="21"/>
    </location>
</feature>
<dbReference type="GO" id="GO:0005576">
    <property type="term" value="C:extracellular region"/>
    <property type="evidence" value="ECO:0007669"/>
    <property type="project" value="UniProtKB-SubCell"/>
</dbReference>
<dbReference type="GO" id="GO:0004180">
    <property type="term" value="F:carboxypeptidase activity"/>
    <property type="evidence" value="ECO:0007669"/>
    <property type="project" value="UniProtKB-KW"/>
</dbReference>
<evidence type="ECO:0000256" key="21">
    <source>
        <dbReference type="SAM" id="SignalP"/>
    </source>
</evidence>
<dbReference type="SUPFAM" id="SSF53187">
    <property type="entry name" value="Zn-dependent exopeptidases"/>
    <property type="match status" value="1"/>
</dbReference>
<evidence type="ECO:0000256" key="15">
    <source>
        <dbReference type="ARBA" id="ARBA00023049"/>
    </source>
</evidence>
<dbReference type="Gene3D" id="3.40.630.10">
    <property type="entry name" value="Zn peptidases"/>
    <property type="match status" value="1"/>
</dbReference>
<evidence type="ECO:0000256" key="2">
    <source>
        <dbReference type="ARBA" id="ARBA00004371"/>
    </source>
</evidence>
<evidence type="ECO:0000259" key="22">
    <source>
        <dbReference type="Pfam" id="PF04389"/>
    </source>
</evidence>
<dbReference type="STRING" id="1121022.GCA_000376105_02477"/>
<evidence type="ECO:0000256" key="7">
    <source>
        <dbReference type="ARBA" id="ARBA00022645"/>
    </source>
</evidence>
<dbReference type="PANTHER" id="PTHR12053:SF3">
    <property type="entry name" value="CARBOXYPEPTIDASE Q"/>
    <property type="match status" value="1"/>
</dbReference>
<dbReference type="OrthoDB" id="9769665at2"/>
<evidence type="ECO:0000256" key="5">
    <source>
        <dbReference type="ARBA" id="ARBA00014116"/>
    </source>
</evidence>
<evidence type="ECO:0000313" key="23">
    <source>
        <dbReference type="EMBL" id="ESQ94502.1"/>
    </source>
</evidence>
<accession>V4PKJ6</accession>
<keyword evidence="24" id="KW-1185">Reference proteome</keyword>
<evidence type="ECO:0000256" key="12">
    <source>
        <dbReference type="ARBA" id="ARBA00022824"/>
    </source>
</evidence>
<dbReference type="Pfam" id="PF04389">
    <property type="entry name" value="Peptidase_M28"/>
    <property type="match status" value="1"/>
</dbReference>
<evidence type="ECO:0000256" key="20">
    <source>
        <dbReference type="ARBA" id="ARBA00033328"/>
    </source>
</evidence>
<dbReference type="RefSeq" id="WP_018082144.1">
    <property type="nucleotide sequence ID" value="NZ_AQWM01000011.1"/>
</dbReference>
<gene>
    <name evidence="23" type="ORF">ABENE_01380</name>
</gene>
<feature type="chain" id="PRO_5004727216" description="Carboxypeptidase Q" evidence="21">
    <location>
        <begin position="22"/>
        <end position="487"/>
    </location>
</feature>
<reference evidence="23 24" key="1">
    <citation type="journal article" date="2014" name="Nature">
        <title>Sequential evolution of bacterial morphology by co-option of a developmental regulator.</title>
        <authorList>
            <person name="Jiang C."/>
            <person name="Brown P.J."/>
            <person name="Ducret A."/>
            <person name="Brun Y.V."/>
        </authorList>
    </citation>
    <scope>NUCLEOTIDE SEQUENCE [LARGE SCALE GENOMIC DNA]</scope>
    <source>
        <strain evidence="23 24">DSM 16100</strain>
    </source>
</reference>
<dbReference type="GO" id="GO:0070573">
    <property type="term" value="F:metallodipeptidase activity"/>
    <property type="evidence" value="ECO:0007669"/>
    <property type="project" value="InterPro"/>
</dbReference>
<evidence type="ECO:0000256" key="16">
    <source>
        <dbReference type="ARBA" id="ARBA00023145"/>
    </source>
</evidence>
<evidence type="ECO:0000313" key="24">
    <source>
        <dbReference type="Proteomes" id="UP000017837"/>
    </source>
</evidence>
<proteinExistence type="predicted"/>
<keyword evidence="8" id="KW-0645">Protease</keyword>
<dbReference type="Proteomes" id="UP000017837">
    <property type="component" value="Unassembled WGS sequence"/>
</dbReference>
<keyword evidence="13" id="KW-0862">Zinc</keyword>
<evidence type="ECO:0000256" key="1">
    <source>
        <dbReference type="ARBA" id="ARBA00004240"/>
    </source>
</evidence>
<name>V4PKJ6_9CAUL</name>
<evidence type="ECO:0000256" key="3">
    <source>
        <dbReference type="ARBA" id="ARBA00004555"/>
    </source>
</evidence>
<evidence type="ECO:0000256" key="6">
    <source>
        <dbReference type="ARBA" id="ARBA00022525"/>
    </source>
</evidence>
<dbReference type="EMBL" id="AWGB01000003">
    <property type="protein sequence ID" value="ESQ94502.1"/>
    <property type="molecule type" value="Genomic_DNA"/>
</dbReference>
<dbReference type="GO" id="GO:0006508">
    <property type="term" value="P:proteolysis"/>
    <property type="evidence" value="ECO:0007669"/>
    <property type="project" value="UniProtKB-KW"/>
</dbReference>
<keyword evidence="17" id="KW-0325">Glycoprotein</keyword>
<dbReference type="InterPro" id="IPR039866">
    <property type="entry name" value="CPQ"/>
</dbReference>
<keyword evidence="18" id="KW-0458">Lysosome</keyword>
<dbReference type="PATRIC" id="fig|1121022.4.peg.273"/>
<dbReference type="InterPro" id="IPR007484">
    <property type="entry name" value="Peptidase_M28"/>
</dbReference>
<keyword evidence="10 21" id="KW-0732">Signal</keyword>
<keyword evidence="14" id="KW-0333">Golgi apparatus</keyword>
<dbReference type="PANTHER" id="PTHR12053">
    <property type="entry name" value="PROTEASE FAMILY M28 PLASMA GLUTAMATE CARBOXYPEPTIDASE-RELATED"/>
    <property type="match status" value="1"/>
</dbReference>
<evidence type="ECO:0000256" key="8">
    <source>
        <dbReference type="ARBA" id="ARBA00022670"/>
    </source>
</evidence>
<keyword evidence="7" id="KW-0121">Carboxypeptidase</keyword>
<dbReference type="AlphaFoldDB" id="V4PKJ6"/>
<keyword evidence="16" id="KW-0865">Zymogen</keyword>
<organism evidence="23 24">
    <name type="scientific">Asticcacaulis benevestitus DSM 16100 = ATCC BAA-896</name>
    <dbReference type="NCBI Taxonomy" id="1121022"/>
    <lineage>
        <taxon>Bacteria</taxon>
        <taxon>Pseudomonadati</taxon>
        <taxon>Pseudomonadota</taxon>
        <taxon>Alphaproteobacteria</taxon>
        <taxon>Caulobacterales</taxon>
        <taxon>Caulobacteraceae</taxon>
        <taxon>Asticcacaulis</taxon>
    </lineage>
</organism>
<dbReference type="eggNOG" id="COG2234">
    <property type="taxonomic scope" value="Bacteria"/>
</dbReference>
<evidence type="ECO:0000256" key="14">
    <source>
        <dbReference type="ARBA" id="ARBA00023034"/>
    </source>
</evidence>
<comment type="subunit">
    <text evidence="19">Homodimer. The monomeric form is inactive while the homodimer is active.</text>
</comment>
<keyword evidence="12" id="KW-0256">Endoplasmic reticulum</keyword>
<evidence type="ECO:0000256" key="18">
    <source>
        <dbReference type="ARBA" id="ARBA00023228"/>
    </source>
</evidence>
<keyword evidence="15" id="KW-0482">Metalloprotease</keyword>
<evidence type="ECO:0000256" key="4">
    <source>
        <dbReference type="ARBA" id="ARBA00004613"/>
    </source>
</evidence>
<comment type="caution">
    <text evidence="23">The sequence shown here is derived from an EMBL/GenBank/DDBJ whole genome shotgun (WGS) entry which is preliminary data.</text>
</comment>
<keyword evidence="6" id="KW-0964">Secreted</keyword>
<keyword evidence="11" id="KW-0378">Hydrolase</keyword>
<evidence type="ECO:0000256" key="19">
    <source>
        <dbReference type="ARBA" id="ARBA00025833"/>
    </source>
</evidence>
<evidence type="ECO:0000256" key="13">
    <source>
        <dbReference type="ARBA" id="ARBA00022833"/>
    </source>
</evidence>
<evidence type="ECO:0000256" key="10">
    <source>
        <dbReference type="ARBA" id="ARBA00022729"/>
    </source>
</evidence>
<evidence type="ECO:0000256" key="17">
    <source>
        <dbReference type="ARBA" id="ARBA00023180"/>
    </source>
</evidence>
<dbReference type="Gene3D" id="3.50.30.30">
    <property type="match status" value="1"/>
</dbReference>
<dbReference type="GO" id="GO:0046872">
    <property type="term" value="F:metal ion binding"/>
    <property type="evidence" value="ECO:0007669"/>
    <property type="project" value="UniProtKB-KW"/>
</dbReference>
<keyword evidence="9" id="KW-0479">Metal-binding</keyword>
<feature type="domain" description="Peptidase M28" evidence="22">
    <location>
        <begin position="273"/>
        <end position="462"/>
    </location>
</feature>
<protein>
    <recommendedName>
        <fullName evidence="5">Carboxypeptidase Q</fullName>
    </recommendedName>
    <alternativeName>
        <fullName evidence="20">Plasma glutamate carboxypeptidase</fullName>
    </alternativeName>
</protein>
<sequence length="487" mass="51596">MKLIATGLATVLALTAFHAEAAPKKAPVSASGALASPMPVEDQAAALRDAALTANGAYDFLSELTTRFGPRPAGSDSEKRAAEWSAMRLKELGFQNVHIESFPLHVWARGGPETIAITGEFAQPLVGVSLGGSTAGEVEAEAVMFDTYREFLDSKADVAGKIVVILQPMAKASNGSGYGRMSGTVRGKGQLEAQKRGAVGYVMRSLSTDNNRFAHAGASAWTDGKGIPAMAISAPDVSQLSRIKVLQKAGKGGPVRISMKTTGQFLGLKTSQNVVADLVGSEHPEQVIVVGGHLDSWDLGTGAIDDGAGVAITMAAAKVMMDQGVKPKRTIRVVFWGSEEVSQPAGDTTDTGGGAFREAHKSELSNYVAHAESDFGADKLNNFALLPTDDASFVTKLSNLLYPLGIYYDDKATPNGGEDSGAMNGFVPAFDLNQDGYRYFDTHHTANDTFDRIDPQQLNQNVAAYTATLWLMANTDVRFKLPPKEAH</sequence>
<evidence type="ECO:0000256" key="9">
    <source>
        <dbReference type="ARBA" id="ARBA00022723"/>
    </source>
</evidence>
<dbReference type="GO" id="GO:0005764">
    <property type="term" value="C:lysosome"/>
    <property type="evidence" value="ECO:0007669"/>
    <property type="project" value="UniProtKB-SubCell"/>
</dbReference>